<keyword evidence="2" id="KW-1185">Reference proteome</keyword>
<evidence type="ECO:0008006" key="3">
    <source>
        <dbReference type="Google" id="ProtNLM"/>
    </source>
</evidence>
<proteinExistence type="predicted"/>
<gene>
    <name evidence="1" type="ORF">GCM10007216_08370</name>
</gene>
<dbReference type="Pfam" id="PF08968">
    <property type="entry name" value="DUF1885"/>
    <property type="match status" value="1"/>
</dbReference>
<organism evidence="1 2">
    <name type="scientific">Thalassobacillus devorans</name>
    <dbReference type="NCBI Taxonomy" id="279813"/>
    <lineage>
        <taxon>Bacteria</taxon>
        <taxon>Bacillati</taxon>
        <taxon>Bacillota</taxon>
        <taxon>Bacilli</taxon>
        <taxon>Bacillales</taxon>
        <taxon>Bacillaceae</taxon>
        <taxon>Thalassobacillus</taxon>
    </lineage>
</organism>
<dbReference type="InterPro" id="IPR036294">
    <property type="entry name" value="Rbstp2229-like_sf"/>
</dbReference>
<evidence type="ECO:0000313" key="1">
    <source>
        <dbReference type="EMBL" id="GGC80173.1"/>
    </source>
</evidence>
<dbReference type="SUPFAM" id="SSF111171">
    <property type="entry name" value="Rbstp2229 protein"/>
    <property type="match status" value="1"/>
</dbReference>
<protein>
    <recommendedName>
        <fullName evidence="3">DUF1885 family protein</fullName>
    </recommendedName>
</protein>
<evidence type="ECO:0000313" key="2">
    <source>
        <dbReference type="Proteomes" id="UP000619534"/>
    </source>
</evidence>
<dbReference type="Proteomes" id="UP000619534">
    <property type="component" value="Unassembled WGS sequence"/>
</dbReference>
<dbReference type="Gene3D" id="1.20.5.850">
    <property type="entry name" value="Rbstp2229 protein"/>
    <property type="match status" value="1"/>
</dbReference>
<comment type="caution">
    <text evidence="1">The sequence shown here is derived from an EMBL/GenBank/DDBJ whole genome shotgun (WGS) entry which is preliminary data.</text>
</comment>
<accession>A0ABQ1NLH2</accession>
<dbReference type="InterPro" id="IPR015062">
    <property type="entry name" value="DUF1885"/>
</dbReference>
<dbReference type="EMBL" id="BMCJ01000001">
    <property type="protein sequence ID" value="GGC80173.1"/>
    <property type="molecule type" value="Genomic_DNA"/>
</dbReference>
<name>A0ABQ1NLH2_9BACI</name>
<dbReference type="Gene3D" id="3.30.310.120">
    <property type="entry name" value="Rbstp2229 like protein"/>
    <property type="match status" value="1"/>
</dbReference>
<dbReference type="RefSeq" id="WP_062445635.1">
    <property type="nucleotide sequence ID" value="NZ_BMCJ01000001.1"/>
</dbReference>
<sequence>MGKSAFIHLVEESVQQTISLKEVHDLLNYYQEITSKTGEQLDWSYNSHAFPYLVTEKNDDNGNYLHLRGTDPNYQHLLVGVGSTKGSTDDQEQFFIQITLPEASTHGDKNKGNELAKFFAKKLEGKLHLFNDRIMYYYKRKLS</sequence>
<reference evidence="2" key="1">
    <citation type="journal article" date="2019" name="Int. J. Syst. Evol. Microbiol.">
        <title>The Global Catalogue of Microorganisms (GCM) 10K type strain sequencing project: providing services to taxonomists for standard genome sequencing and annotation.</title>
        <authorList>
            <consortium name="The Broad Institute Genomics Platform"/>
            <consortium name="The Broad Institute Genome Sequencing Center for Infectious Disease"/>
            <person name="Wu L."/>
            <person name="Ma J."/>
        </authorList>
    </citation>
    <scope>NUCLEOTIDE SEQUENCE [LARGE SCALE GENOMIC DNA]</scope>
    <source>
        <strain evidence="2">CCM 7282</strain>
    </source>
</reference>